<dbReference type="PRINTS" id="PR00133">
    <property type="entry name" value="GLHYDRLASE3"/>
</dbReference>
<dbReference type="AlphaFoldDB" id="A0A8J6MBH5"/>
<comment type="similarity">
    <text evidence="1">Belongs to the glycosyl hydrolase 3 family.</text>
</comment>
<proteinExistence type="inferred from homology"/>
<dbReference type="FunFam" id="2.60.40.10:FF:000495">
    <property type="entry name" value="Periplasmic beta-glucosidase"/>
    <property type="match status" value="1"/>
</dbReference>
<dbReference type="Gene3D" id="3.40.50.1700">
    <property type="entry name" value="Glycoside hydrolase family 3 C-terminal domain"/>
    <property type="match status" value="1"/>
</dbReference>
<evidence type="ECO:0000256" key="2">
    <source>
        <dbReference type="ARBA" id="ARBA00022801"/>
    </source>
</evidence>
<dbReference type="RefSeq" id="WP_186918211.1">
    <property type="nucleotide sequence ID" value="NZ_JACOPQ010000001.1"/>
</dbReference>
<dbReference type="Pfam" id="PF14310">
    <property type="entry name" value="Fn3-like"/>
    <property type="match status" value="1"/>
</dbReference>
<dbReference type="InterPro" id="IPR017853">
    <property type="entry name" value="GH"/>
</dbReference>
<evidence type="ECO:0000256" key="1">
    <source>
        <dbReference type="ARBA" id="ARBA00005336"/>
    </source>
</evidence>
<dbReference type="Gene3D" id="2.60.40.10">
    <property type="entry name" value="Immunoglobulins"/>
    <property type="match status" value="1"/>
</dbReference>
<comment type="caution">
    <text evidence="5">The sequence shown here is derived from an EMBL/GenBank/DDBJ whole genome shotgun (WGS) entry which is preliminary data.</text>
</comment>
<dbReference type="InterPro" id="IPR026891">
    <property type="entry name" value="Fn3-like"/>
</dbReference>
<dbReference type="SUPFAM" id="SSF52279">
    <property type="entry name" value="Beta-D-glucan exohydrolase, C-terminal domain"/>
    <property type="match status" value="1"/>
</dbReference>
<accession>A0A8J6MBH5</accession>
<keyword evidence="6" id="KW-1185">Reference proteome</keyword>
<reference evidence="5" key="1">
    <citation type="submission" date="2020-08" db="EMBL/GenBank/DDBJ databases">
        <title>Genome public.</title>
        <authorList>
            <person name="Liu C."/>
            <person name="Sun Q."/>
        </authorList>
    </citation>
    <scope>NUCLEOTIDE SEQUENCE</scope>
    <source>
        <strain evidence="5">NSJ-52</strain>
    </source>
</reference>
<evidence type="ECO:0000256" key="3">
    <source>
        <dbReference type="SAM" id="Phobius"/>
    </source>
</evidence>
<evidence type="ECO:0000313" key="5">
    <source>
        <dbReference type="EMBL" id="MBC5735575.1"/>
    </source>
</evidence>
<dbReference type="PANTHER" id="PTHR42715:SF10">
    <property type="entry name" value="BETA-GLUCOSIDASE"/>
    <property type="match status" value="1"/>
</dbReference>
<dbReference type="EMBL" id="JACOPQ010000001">
    <property type="protein sequence ID" value="MBC5735575.1"/>
    <property type="molecule type" value="Genomic_DNA"/>
</dbReference>
<feature type="domain" description="Fibronectin type III-like" evidence="4">
    <location>
        <begin position="574"/>
        <end position="644"/>
    </location>
</feature>
<dbReference type="GO" id="GO:0005975">
    <property type="term" value="P:carbohydrate metabolic process"/>
    <property type="evidence" value="ECO:0007669"/>
    <property type="project" value="InterPro"/>
</dbReference>
<dbReference type="SUPFAM" id="SSF51445">
    <property type="entry name" value="(Trans)glycosidases"/>
    <property type="match status" value="1"/>
</dbReference>
<name>A0A8J6MBH5_9FIRM</name>
<dbReference type="InterPro" id="IPR002772">
    <property type="entry name" value="Glyco_hydro_3_C"/>
</dbReference>
<dbReference type="Proteomes" id="UP000607645">
    <property type="component" value="Unassembled WGS sequence"/>
</dbReference>
<keyword evidence="3" id="KW-0472">Membrane</keyword>
<evidence type="ECO:0000259" key="4">
    <source>
        <dbReference type="SMART" id="SM01217"/>
    </source>
</evidence>
<keyword evidence="3" id="KW-0812">Transmembrane</keyword>
<dbReference type="GO" id="GO:0008422">
    <property type="term" value="F:beta-glucosidase activity"/>
    <property type="evidence" value="ECO:0007669"/>
    <property type="project" value="UniProtKB-ARBA"/>
</dbReference>
<keyword evidence="2 5" id="KW-0378">Hydrolase</keyword>
<dbReference type="InterPro" id="IPR050288">
    <property type="entry name" value="Cellulose_deg_GH3"/>
</dbReference>
<evidence type="ECO:0000313" key="6">
    <source>
        <dbReference type="Proteomes" id="UP000607645"/>
    </source>
</evidence>
<gene>
    <name evidence="5" type="ORF">H8S62_00950</name>
</gene>
<sequence length="810" mass="87051">MKYADLIAGMTLEEKCSLLSGEGNFTSKPLPRLGIPGMFLADGPHGLRKQAGAADHLGLNASLPATCFPTAAAMANSWDTALGEELGRLLGEEAAAQGVNILLGPGLNMKRSPLCGRNFEYFSEDPYLAGKLAAAYIRGIQSRGISACPKHFAANNQETLRMSTDSVVDERTLREIYLTGFEIAVREGRPRSIMSSYNLINGVYANEDQKLLRDILVDEWGFDGFVVTDWGGSNDHVAGVKAGSALEMPAPGPTSDLDLVNAVRSGALDEAAVDARVDELLGVIFATRIPGDAPGSFDTEAHHAFGSKVAESTIVLLKNEDNLLPLKAGARVAVIGDFARTPRYQGAGSSVVNPTRLDNALDCLKASTLDVTGFAQGFRRDGGEDAPLLEEAAALAGKADAVLLYLGLAEVTEVEGMDRPRMILAPNQVAVLEAVRGANPNVVVILSGGAPIEMPWLDCCKALVHGYLGGQAGAGAMVKVLTGEVNPSGRLAESYPMADADTPAYRHFPGAERTVEYREGPFIGYRYYCTANVPVRFPFGFGLSYTTFEYSALSVNERETTLTVTNTGSRAGAEVIQVYIGMENSAVFRPALELKGFTKVFLEPSESKTVSIPLDDKAFRYFNVKTGKFEVEGGIYEVKAGSSCENIRLSAKIEISGACAEGIYDITALSSYYSGKVNDVGDREFQTLLGRPIPPAKWDRSAPLGRNDTVSQLCYARSAPARLVYRIIDGKRRRAEAAGKPDLNILSIYNMPFRGIAKLMGPMVDMEMVDAILFLANGHLFGGLGRLFGAWRRKGKLEKEMRGTLQGTGR</sequence>
<dbReference type="InterPro" id="IPR001764">
    <property type="entry name" value="Glyco_hydro_3_N"/>
</dbReference>
<dbReference type="Pfam" id="PF01915">
    <property type="entry name" value="Glyco_hydro_3_C"/>
    <property type="match status" value="1"/>
</dbReference>
<dbReference type="InterPro" id="IPR036881">
    <property type="entry name" value="Glyco_hydro_3_C_sf"/>
</dbReference>
<dbReference type="InterPro" id="IPR036962">
    <property type="entry name" value="Glyco_hydro_3_N_sf"/>
</dbReference>
<feature type="transmembrane region" description="Helical" evidence="3">
    <location>
        <begin position="771"/>
        <end position="791"/>
    </location>
</feature>
<dbReference type="PANTHER" id="PTHR42715">
    <property type="entry name" value="BETA-GLUCOSIDASE"/>
    <property type="match status" value="1"/>
</dbReference>
<dbReference type="Gene3D" id="3.20.20.300">
    <property type="entry name" value="Glycoside hydrolase, family 3, N-terminal domain"/>
    <property type="match status" value="1"/>
</dbReference>
<dbReference type="SMART" id="SM01217">
    <property type="entry name" value="Fn3_like"/>
    <property type="match status" value="1"/>
</dbReference>
<dbReference type="InterPro" id="IPR013783">
    <property type="entry name" value="Ig-like_fold"/>
</dbReference>
<dbReference type="Pfam" id="PF00933">
    <property type="entry name" value="Glyco_hydro_3"/>
    <property type="match status" value="1"/>
</dbReference>
<keyword evidence="3" id="KW-1133">Transmembrane helix</keyword>
<organism evidence="5 6">
    <name type="scientific">Lawsonibacter faecis</name>
    <dbReference type="NCBI Taxonomy" id="2763052"/>
    <lineage>
        <taxon>Bacteria</taxon>
        <taxon>Bacillati</taxon>
        <taxon>Bacillota</taxon>
        <taxon>Clostridia</taxon>
        <taxon>Eubacteriales</taxon>
        <taxon>Oscillospiraceae</taxon>
        <taxon>Lawsonibacter</taxon>
    </lineage>
</organism>
<protein>
    <submittedName>
        <fullName evidence="5">Glycoside hydrolase family 3 C-terminal domain-containing protein</fullName>
    </submittedName>
</protein>